<feature type="non-terminal residue" evidence="1">
    <location>
        <position position="41"/>
    </location>
</feature>
<evidence type="ECO:0000313" key="1">
    <source>
        <dbReference type="EMBL" id="SVB48096.1"/>
    </source>
</evidence>
<sequence>MTSVVAQTERLILRQFHPGDLDALTEVLGDADVMTFSVTGP</sequence>
<dbReference type="InterPro" id="IPR016181">
    <property type="entry name" value="Acyl_CoA_acyltransferase"/>
</dbReference>
<evidence type="ECO:0008006" key="2">
    <source>
        <dbReference type="Google" id="ProtNLM"/>
    </source>
</evidence>
<dbReference type="EMBL" id="UINC01043693">
    <property type="protein sequence ID" value="SVB48096.1"/>
    <property type="molecule type" value="Genomic_DNA"/>
</dbReference>
<dbReference type="SUPFAM" id="SSF55729">
    <property type="entry name" value="Acyl-CoA N-acyltransferases (Nat)"/>
    <property type="match status" value="1"/>
</dbReference>
<accession>A0A382EBB5</accession>
<protein>
    <recommendedName>
        <fullName evidence="2">N-acetyltransferase domain-containing protein</fullName>
    </recommendedName>
</protein>
<dbReference type="Gene3D" id="3.40.630.30">
    <property type="match status" value="1"/>
</dbReference>
<reference evidence="1" key="1">
    <citation type="submission" date="2018-05" db="EMBL/GenBank/DDBJ databases">
        <authorList>
            <person name="Lanie J.A."/>
            <person name="Ng W.-L."/>
            <person name="Kazmierczak K.M."/>
            <person name="Andrzejewski T.M."/>
            <person name="Davidsen T.M."/>
            <person name="Wayne K.J."/>
            <person name="Tettelin H."/>
            <person name="Glass J.I."/>
            <person name="Rusch D."/>
            <person name="Podicherti R."/>
            <person name="Tsui H.-C.T."/>
            <person name="Winkler M.E."/>
        </authorList>
    </citation>
    <scope>NUCLEOTIDE SEQUENCE</scope>
</reference>
<name>A0A382EBB5_9ZZZZ</name>
<proteinExistence type="predicted"/>
<organism evidence="1">
    <name type="scientific">marine metagenome</name>
    <dbReference type="NCBI Taxonomy" id="408172"/>
    <lineage>
        <taxon>unclassified sequences</taxon>
        <taxon>metagenomes</taxon>
        <taxon>ecological metagenomes</taxon>
    </lineage>
</organism>
<gene>
    <name evidence="1" type="ORF">METZ01_LOCUS200950</name>
</gene>
<dbReference type="AlphaFoldDB" id="A0A382EBB5"/>